<dbReference type="AlphaFoldDB" id="A0A561SFL6"/>
<evidence type="ECO:0000256" key="1">
    <source>
        <dbReference type="SAM" id="MobiDB-lite"/>
    </source>
</evidence>
<accession>A0A561SFL6</accession>
<evidence type="ECO:0008006" key="4">
    <source>
        <dbReference type="Google" id="ProtNLM"/>
    </source>
</evidence>
<sequence length="364" mass="40810">MPGDDHDLSLPDQLAGPFLREYVPTGGLPQPRSQIASVVFYGKGAYSIVTARGTEHFGRRLMARPVTVCEIARGTHVTRLEVELPARGGATFFRVEVDAHWSVTDHLVVVEERVTDVAERLHGPVVERLRQICEQYRVDEVPEAERVVGARCQDGGWDDLGHGLGLRVRLFVRFTTDEKTLAQADGRRDLAWEDERRRHAHDGDLVAERHRVELLQMRMRAFQTMIERGQWSQLAYMLAERPEEARAYLELLRQEARADRRGLLDTTLGLIKDGVIQSPELEEQVTGLLKEGGFQIRGSLNRPPRRSLEPGPGPGKQPGPPDYTPTWVDGAGQGAWDGAPSQEWDAEPAGPDEEWPWETGDGAR</sequence>
<comment type="caution">
    <text evidence="2">The sequence shown here is derived from an EMBL/GenBank/DDBJ whole genome shotgun (WGS) entry which is preliminary data.</text>
</comment>
<reference evidence="2 3" key="1">
    <citation type="submission" date="2019-06" db="EMBL/GenBank/DDBJ databases">
        <title>Sequencing the genomes of 1000 actinobacteria strains.</title>
        <authorList>
            <person name="Klenk H.-P."/>
        </authorList>
    </citation>
    <scope>NUCLEOTIDE SEQUENCE [LARGE SCALE GENOMIC DNA]</scope>
    <source>
        <strain evidence="2 3">DSM 44826</strain>
    </source>
</reference>
<dbReference type="Proteomes" id="UP000317940">
    <property type="component" value="Unassembled WGS sequence"/>
</dbReference>
<keyword evidence="3" id="KW-1185">Reference proteome</keyword>
<feature type="compositionally biased region" description="Acidic residues" evidence="1">
    <location>
        <begin position="344"/>
        <end position="356"/>
    </location>
</feature>
<protein>
    <recommendedName>
        <fullName evidence="4">SPFH domain/Band 7 family protein</fullName>
    </recommendedName>
</protein>
<proteinExistence type="predicted"/>
<name>A0A561SFL6_9ACTN</name>
<evidence type="ECO:0000313" key="2">
    <source>
        <dbReference type="EMBL" id="TWF73608.1"/>
    </source>
</evidence>
<evidence type="ECO:0000313" key="3">
    <source>
        <dbReference type="Proteomes" id="UP000317940"/>
    </source>
</evidence>
<gene>
    <name evidence="2" type="ORF">FHX73_15221</name>
</gene>
<feature type="compositionally biased region" description="Pro residues" evidence="1">
    <location>
        <begin position="311"/>
        <end position="323"/>
    </location>
</feature>
<feature type="region of interest" description="Disordered" evidence="1">
    <location>
        <begin position="292"/>
        <end position="364"/>
    </location>
</feature>
<dbReference type="OrthoDB" id="3868008at2"/>
<dbReference type="RefSeq" id="WP_145910566.1">
    <property type="nucleotide sequence ID" value="NZ_BAAAMZ010000001.1"/>
</dbReference>
<dbReference type="EMBL" id="VIWT01000005">
    <property type="protein sequence ID" value="TWF73608.1"/>
    <property type="molecule type" value="Genomic_DNA"/>
</dbReference>
<organism evidence="2 3">
    <name type="scientific">Kitasatospora viridis</name>
    <dbReference type="NCBI Taxonomy" id="281105"/>
    <lineage>
        <taxon>Bacteria</taxon>
        <taxon>Bacillati</taxon>
        <taxon>Actinomycetota</taxon>
        <taxon>Actinomycetes</taxon>
        <taxon>Kitasatosporales</taxon>
        <taxon>Streptomycetaceae</taxon>
        <taxon>Kitasatospora</taxon>
    </lineage>
</organism>